<evidence type="ECO:0000313" key="4">
    <source>
        <dbReference type="Proteomes" id="UP001301731"/>
    </source>
</evidence>
<dbReference type="SUPFAM" id="SSF141493">
    <property type="entry name" value="Allene oxide cyclase-like"/>
    <property type="match status" value="1"/>
</dbReference>
<evidence type="ECO:0000313" key="3">
    <source>
        <dbReference type="EMBL" id="WOX23907.1"/>
    </source>
</evidence>
<dbReference type="InterPro" id="IPR044859">
    <property type="entry name" value="Allene_oxi_cyc_Dirigent"/>
</dbReference>
<feature type="domain" description="Allene oxide cyclase barrel-like" evidence="2">
    <location>
        <begin position="76"/>
        <end position="156"/>
    </location>
</feature>
<feature type="chain" id="PRO_5047431529" description="Allene oxide cyclase barrel-like domain-containing protein" evidence="1">
    <location>
        <begin position="27"/>
        <end position="165"/>
    </location>
</feature>
<dbReference type="EMBL" id="CP137573">
    <property type="protein sequence ID" value="WOX23907.1"/>
    <property type="molecule type" value="Genomic_DNA"/>
</dbReference>
<proteinExistence type="predicted"/>
<name>A0ABZ0LWR4_9ACTN</name>
<dbReference type="Pfam" id="PF18678">
    <property type="entry name" value="AOC_like"/>
    <property type="match status" value="1"/>
</dbReference>
<feature type="signal peptide" evidence="1">
    <location>
        <begin position="1"/>
        <end position="26"/>
    </location>
</feature>
<dbReference type="InterPro" id="IPR034871">
    <property type="entry name" value="Allene_oxi_cyc_sf"/>
</dbReference>
<keyword evidence="1" id="KW-0732">Signal</keyword>
<evidence type="ECO:0000256" key="1">
    <source>
        <dbReference type="SAM" id="SignalP"/>
    </source>
</evidence>
<evidence type="ECO:0000259" key="2">
    <source>
        <dbReference type="Pfam" id="PF18678"/>
    </source>
</evidence>
<keyword evidence="4" id="KW-1185">Reference proteome</keyword>
<dbReference type="Proteomes" id="UP001301731">
    <property type="component" value="Chromosome"/>
</dbReference>
<dbReference type="RefSeq" id="WP_318106293.1">
    <property type="nucleotide sequence ID" value="NZ_CP137573.1"/>
</dbReference>
<dbReference type="Gene3D" id="2.40.480.10">
    <property type="entry name" value="Allene oxide cyclase-like"/>
    <property type="match status" value="1"/>
</dbReference>
<protein>
    <recommendedName>
        <fullName evidence="2">Allene oxide cyclase barrel-like domain-containing protein</fullName>
    </recommendedName>
</protein>
<reference evidence="3 4" key="1">
    <citation type="submission" date="2023-10" db="EMBL/GenBank/DDBJ databases">
        <title>The genome sequence of Streptomyces sp. HUAS YS2.</title>
        <authorList>
            <person name="Mo P."/>
        </authorList>
    </citation>
    <scope>NUCLEOTIDE SEQUENCE [LARGE SCALE GENOMIC DNA]</scope>
    <source>
        <strain evidence="3 4">HUAS YS2</strain>
    </source>
</reference>
<dbReference type="InterPro" id="IPR041013">
    <property type="entry name" value="AOC-like"/>
</dbReference>
<organism evidence="3 4">
    <name type="scientific">Streptomyces solicathayae</name>
    <dbReference type="NCBI Taxonomy" id="3081768"/>
    <lineage>
        <taxon>Bacteria</taxon>
        <taxon>Bacillati</taxon>
        <taxon>Actinomycetota</taxon>
        <taxon>Actinomycetes</taxon>
        <taxon>Kitasatosporales</taxon>
        <taxon>Streptomycetaceae</taxon>
        <taxon>Streptomyces</taxon>
    </lineage>
</organism>
<gene>
    <name evidence="3" type="ORF">R2D22_21965</name>
</gene>
<sequence>MRPIRAACLGAATLVILTCTSVAAGAATDTDSAHAGGKARIITLRAVVKELNRFPVHDGSVSQGDRVVARSDLSYLSDEARTKIGETAVTCTTTQGGDDEAEQCIATYTLPDGQLTVQGMYFNYLDQGPFDNAITGGTGKYEKARGSVHSEPIEPGVRRFTINLV</sequence>
<accession>A0ABZ0LWR4</accession>